<feature type="domain" description="LapA adhesin" evidence="2">
    <location>
        <begin position="3"/>
        <end position="67"/>
    </location>
</feature>
<dbReference type="EMBL" id="AMWJ02000002">
    <property type="protein sequence ID" value="NNJ18464.1"/>
    <property type="molecule type" value="Genomic_DNA"/>
</dbReference>
<dbReference type="InterPro" id="IPR046779">
    <property type="entry name" value="LapA_adhesin_dom"/>
</dbReference>
<dbReference type="RefSeq" id="WP_170395046.1">
    <property type="nucleotide sequence ID" value="NZ_AMWJ02000002.1"/>
</dbReference>
<sequence>MRRLVISLANASSITIPVNATSGSVNYNRTEQPVHQQPTLTNSITGVSGGNFEKLEASGTTTTTVTDGPIDTPP</sequence>
<dbReference type="Pfam" id="PF20579">
    <property type="entry name" value="LapA"/>
    <property type="match status" value="1"/>
</dbReference>
<organism evidence="3 4">
    <name type="scientific">Pseudomonas bharatica CSV86</name>
    <dbReference type="NCBI Taxonomy" id="1005395"/>
    <lineage>
        <taxon>Bacteria</taxon>
        <taxon>Pseudomonadati</taxon>
        <taxon>Pseudomonadota</taxon>
        <taxon>Gammaproteobacteria</taxon>
        <taxon>Pseudomonadales</taxon>
        <taxon>Pseudomonadaceae</taxon>
        <taxon>Pseudomonas</taxon>
        <taxon>Pseudomonas bharatica</taxon>
    </lineage>
</organism>
<feature type="compositionally biased region" description="Low complexity" evidence="1">
    <location>
        <begin position="59"/>
        <end position="74"/>
    </location>
</feature>
<accession>A0A7K4ELD4</accession>
<protein>
    <recommendedName>
        <fullName evidence="2">LapA adhesin domain-containing protein</fullName>
    </recommendedName>
</protein>
<feature type="compositionally biased region" description="Polar residues" evidence="1">
    <location>
        <begin position="31"/>
        <end position="46"/>
    </location>
</feature>
<name>A0A7K4ELD4_9PSED</name>
<dbReference type="AlphaFoldDB" id="A0A7K4ELD4"/>
<feature type="region of interest" description="Disordered" evidence="1">
    <location>
        <begin position="31"/>
        <end position="74"/>
    </location>
</feature>
<evidence type="ECO:0000256" key="1">
    <source>
        <dbReference type="SAM" id="MobiDB-lite"/>
    </source>
</evidence>
<reference evidence="3 4" key="1">
    <citation type="journal article" date="2013" name="Genome Announc.">
        <title>Genome Sequence of Naphthalene-Degrading Soil Bacterium Pseudomonas putida CSV86.</title>
        <authorList>
            <person name="Phale P.S."/>
            <person name="Paliwal V."/>
            <person name="Raju S.C."/>
            <person name="Modak A."/>
            <person name="Purohit H.J."/>
        </authorList>
    </citation>
    <scope>NUCLEOTIDE SEQUENCE [LARGE SCALE GENOMIC DNA]</scope>
    <source>
        <strain evidence="3 4">CSV86</strain>
    </source>
</reference>
<evidence type="ECO:0000313" key="4">
    <source>
        <dbReference type="Proteomes" id="UP000010448"/>
    </source>
</evidence>
<evidence type="ECO:0000313" key="3">
    <source>
        <dbReference type="EMBL" id="NNJ18464.1"/>
    </source>
</evidence>
<dbReference type="Proteomes" id="UP000010448">
    <property type="component" value="Unassembled WGS sequence"/>
</dbReference>
<proteinExistence type="predicted"/>
<gene>
    <name evidence="3" type="ORF">CSV86_026445</name>
</gene>
<comment type="caution">
    <text evidence="3">The sequence shown here is derived from an EMBL/GenBank/DDBJ whole genome shotgun (WGS) entry which is preliminary data.</text>
</comment>
<keyword evidence="4" id="KW-1185">Reference proteome</keyword>
<evidence type="ECO:0000259" key="2">
    <source>
        <dbReference type="Pfam" id="PF20579"/>
    </source>
</evidence>